<dbReference type="GO" id="GO:0005524">
    <property type="term" value="F:ATP binding"/>
    <property type="evidence" value="ECO:0007669"/>
    <property type="project" value="UniProtKB-KW"/>
</dbReference>
<evidence type="ECO:0000256" key="2">
    <source>
        <dbReference type="ARBA" id="ARBA00022801"/>
    </source>
</evidence>
<dbReference type="AlphaFoldDB" id="A0A239ICG2"/>
<evidence type="ECO:0000256" key="1">
    <source>
        <dbReference type="ARBA" id="ARBA00022741"/>
    </source>
</evidence>
<organism evidence="5 6">
    <name type="scientific">Pontibacter ummariensis</name>
    <dbReference type="NCBI Taxonomy" id="1610492"/>
    <lineage>
        <taxon>Bacteria</taxon>
        <taxon>Pseudomonadati</taxon>
        <taxon>Bacteroidota</taxon>
        <taxon>Cytophagia</taxon>
        <taxon>Cytophagales</taxon>
        <taxon>Hymenobacteraceae</taxon>
        <taxon>Pontibacter</taxon>
    </lineage>
</organism>
<keyword evidence="3" id="KW-0067">ATP-binding</keyword>
<keyword evidence="1" id="KW-0547">Nucleotide-binding</keyword>
<sequence length="335" mass="36357">MSLKIISPGLLTTIQDTGRHGYQKDGMVVSGAMDAVALRIANILAGNEENEAALEITMMGPKIVFEEDVLLALTGGDLSASIDDAPVKMWRPVLVRKGSTLAFGKPVKGCRAYLAVSGGFDLPKVMGSYATYLRAGVGGFGGRALKAGDLVPCKGPTPKAMQLMAELTDSAIGKTHAQVAFTFDPRLFPAYEENPTIRALKGPEYDQFTENSQNYIWNEKFLVTPQSDRMGYRLLGMTLALKEEAELVSSAVSFGTVQVPVEGNPIVLMADHQTTGGYPRIVQVISADFSKLAQVPPGKSVRFTEVSLDEAHQLYMNQEKSIEQVKRALQIKAWR</sequence>
<reference evidence="6" key="1">
    <citation type="submission" date="2017-06" db="EMBL/GenBank/DDBJ databases">
        <authorList>
            <person name="Varghese N."/>
            <person name="Submissions S."/>
        </authorList>
    </citation>
    <scope>NUCLEOTIDE SEQUENCE [LARGE SCALE GENOMIC DNA]</scope>
    <source>
        <strain evidence="6">NKM1</strain>
    </source>
</reference>
<dbReference type="Proteomes" id="UP000198432">
    <property type="component" value="Unassembled WGS sequence"/>
</dbReference>
<proteinExistence type="predicted"/>
<keyword evidence="6" id="KW-1185">Reference proteome</keyword>
<dbReference type="PANTHER" id="PTHR43309">
    <property type="entry name" value="5-OXOPROLINASE SUBUNIT C"/>
    <property type="match status" value="1"/>
</dbReference>
<evidence type="ECO:0000313" key="6">
    <source>
        <dbReference type="Proteomes" id="UP000198432"/>
    </source>
</evidence>
<keyword evidence="2" id="KW-0378">Hydrolase</keyword>
<evidence type="ECO:0000313" key="5">
    <source>
        <dbReference type="EMBL" id="SNS90743.1"/>
    </source>
</evidence>
<dbReference type="NCBIfam" id="TIGR00724">
    <property type="entry name" value="urea_amlyse_rel"/>
    <property type="match status" value="1"/>
</dbReference>
<dbReference type="EMBL" id="FZOQ01000016">
    <property type="protein sequence ID" value="SNS90743.1"/>
    <property type="molecule type" value="Genomic_DNA"/>
</dbReference>
<dbReference type="Pfam" id="PF02626">
    <property type="entry name" value="CT_A_B"/>
    <property type="match status" value="1"/>
</dbReference>
<protein>
    <submittedName>
        <fullName evidence="5">Antagonist of KipI</fullName>
    </submittedName>
</protein>
<dbReference type="SUPFAM" id="SSF50891">
    <property type="entry name" value="Cyclophilin-like"/>
    <property type="match status" value="1"/>
</dbReference>
<dbReference type="InterPro" id="IPR029000">
    <property type="entry name" value="Cyclophilin-like_dom_sf"/>
</dbReference>
<dbReference type="InterPro" id="IPR052708">
    <property type="entry name" value="PxpC"/>
</dbReference>
<dbReference type="OrthoDB" id="9782422at2"/>
<dbReference type="Gene3D" id="2.40.100.10">
    <property type="entry name" value="Cyclophilin-like"/>
    <property type="match status" value="1"/>
</dbReference>
<dbReference type="GO" id="GO:0016787">
    <property type="term" value="F:hydrolase activity"/>
    <property type="evidence" value="ECO:0007669"/>
    <property type="project" value="UniProtKB-KW"/>
</dbReference>
<dbReference type="SMART" id="SM00797">
    <property type="entry name" value="AHS2"/>
    <property type="match status" value="1"/>
</dbReference>
<gene>
    <name evidence="5" type="ORF">SAMN06296052_11680</name>
</gene>
<accession>A0A239ICG2</accession>
<evidence type="ECO:0000256" key="3">
    <source>
        <dbReference type="ARBA" id="ARBA00022840"/>
    </source>
</evidence>
<feature type="domain" description="Carboxyltransferase" evidence="4">
    <location>
        <begin position="24"/>
        <end position="321"/>
    </location>
</feature>
<name>A0A239ICG2_9BACT</name>
<dbReference type="InterPro" id="IPR003778">
    <property type="entry name" value="CT_A_B"/>
</dbReference>
<dbReference type="RefSeq" id="WP_089320425.1">
    <property type="nucleotide sequence ID" value="NZ_FZOQ01000016.1"/>
</dbReference>
<dbReference type="PANTHER" id="PTHR43309:SF5">
    <property type="entry name" value="5-OXOPROLINASE SUBUNIT C"/>
    <property type="match status" value="1"/>
</dbReference>
<evidence type="ECO:0000259" key="4">
    <source>
        <dbReference type="SMART" id="SM00797"/>
    </source>
</evidence>